<feature type="repeat" description="PPR" evidence="3">
    <location>
        <begin position="161"/>
        <end position="195"/>
    </location>
</feature>
<dbReference type="EMBL" id="KE344673">
    <property type="protein sequence ID" value="EXB75244.1"/>
    <property type="molecule type" value="Genomic_DNA"/>
</dbReference>
<dbReference type="GO" id="GO:0009507">
    <property type="term" value="C:chloroplast"/>
    <property type="evidence" value="ECO:0007669"/>
    <property type="project" value="TreeGrafter"/>
</dbReference>
<keyword evidence="2" id="KW-0677">Repeat</keyword>
<dbReference type="PANTHER" id="PTHR47936:SF5">
    <property type="entry name" value="PENTACOTRIPEPTIDE-REPEAT REGION OF PRORP DOMAIN-CONTAINING PROTEIN"/>
    <property type="match status" value="1"/>
</dbReference>
<dbReference type="GO" id="GO:0031930">
    <property type="term" value="P:mitochondria-nucleus signaling pathway"/>
    <property type="evidence" value="ECO:0007669"/>
    <property type="project" value="TreeGrafter"/>
</dbReference>
<evidence type="ECO:0000256" key="1">
    <source>
        <dbReference type="ARBA" id="ARBA00007626"/>
    </source>
</evidence>
<dbReference type="NCBIfam" id="TIGR00756">
    <property type="entry name" value="PPR"/>
    <property type="match status" value="5"/>
</dbReference>
<feature type="repeat" description="PPR" evidence="3">
    <location>
        <begin position="266"/>
        <end position="300"/>
    </location>
</feature>
<evidence type="ECO:0000313" key="5">
    <source>
        <dbReference type="Proteomes" id="UP000030645"/>
    </source>
</evidence>
<dbReference type="InterPro" id="IPR011990">
    <property type="entry name" value="TPR-like_helical_dom_sf"/>
</dbReference>
<dbReference type="AlphaFoldDB" id="W9RFU4"/>
<feature type="repeat" description="PPR" evidence="3">
    <location>
        <begin position="231"/>
        <end position="265"/>
    </location>
</feature>
<dbReference type="GO" id="GO:0010019">
    <property type="term" value="P:chloroplast-nucleus signaling pathway"/>
    <property type="evidence" value="ECO:0007669"/>
    <property type="project" value="TreeGrafter"/>
</dbReference>
<comment type="similarity">
    <text evidence="1">Belongs to the PPR family. P subfamily.</text>
</comment>
<accession>W9RFU4</accession>
<evidence type="ECO:0000313" key="4">
    <source>
        <dbReference type="EMBL" id="EXB75244.1"/>
    </source>
</evidence>
<keyword evidence="5" id="KW-1185">Reference proteome</keyword>
<dbReference type="OrthoDB" id="185373at2759"/>
<dbReference type="Pfam" id="PF13041">
    <property type="entry name" value="PPR_2"/>
    <property type="match status" value="3"/>
</dbReference>
<dbReference type="InterPro" id="IPR002885">
    <property type="entry name" value="PPR_rpt"/>
</dbReference>
<reference evidence="5" key="1">
    <citation type="submission" date="2013-01" db="EMBL/GenBank/DDBJ databases">
        <title>Draft Genome Sequence of a Mulberry Tree, Morus notabilis C.K. Schneid.</title>
        <authorList>
            <person name="He N."/>
            <person name="Zhao S."/>
        </authorList>
    </citation>
    <scope>NUCLEOTIDE SEQUENCE</scope>
</reference>
<evidence type="ECO:0008006" key="6">
    <source>
        <dbReference type="Google" id="ProtNLM"/>
    </source>
</evidence>
<sequence>MSFSQLLQRAFSTSAQANGAAVIKSASTHLYRERNLKRLVEKFKKSSEVDRFRTKTGIYEDTVRRLASAKRFKWIEEILEDQKKYSDFSKEGFAVRLISLYGKSGMFENAQKVFDEMPTRNCKQTVLSFNALLGACVNSRKFDLVDGVFGELPAKLAIEPDLVSYNTVIKAFCEKGSLDSAVSVLDEMEKKGLKPDVISFNTLLNAFYGSDRFADGDRIWDLMEKKFVVPDIRSYNAKLLGLAYNGKVNGAVDLIGEMKAKGIEPDVFSFNLVIEGFIKEGNLDGAKQWYSEMRKSERVPNKTTFEKLIPFLRKQGDLDLAYELSQEVFLRRFVLDVALLQRVVDELVKESKVEEAKKLVELGKNNDYRRYRLKLPLDN</sequence>
<evidence type="ECO:0000256" key="2">
    <source>
        <dbReference type="ARBA" id="ARBA00022737"/>
    </source>
</evidence>
<dbReference type="KEGG" id="mnt:21408699"/>
<gene>
    <name evidence="4" type="ORF">L484_026026</name>
</gene>
<evidence type="ECO:0000256" key="3">
    <source>
        <dbReference type="PROSITE-ProRule" id="PRU00708"/>
    </source>
</evidence>
<dbReference type="eggNOG" id="KOG4197">
    <property type="taxonomic scope" value="Eukaryota"/>
</dbReference>
<dbReference type="PROSITE" id="PS51375">
    <property type="entry name" value="PPR"/>
    <property type="match status" value="4"/>
</dbReference>
<feature type="repeat" description="PPR" evidence="3">
    <location>
        <begin position="196"/>
        <end position="230"/>
    </location>
</feature>
<proteinExistence type="inferred from homology"/>
<dbReference type="Proteomes" id="UP000030645">
    <property type="component" value="Unassembled WGS sequence"/>
</dbReference>
<dbReference type="Gene3D" id="1.25.40.10">
    <property type="entry name" value="Tetratricopeptide repeat domain"/>
    <property type="match status" value="2"/>
</dbReference>
<dbReference type="PANTHER" id="PTHR47936">
    <property type="entry name" value="PPR_LONG DOMAIN-CONTAINING PROTEIN"/>
    <property type="match status" value="1"/>
</dbReference>
<organism evidence="4 5">
    <name type="scientific">Morus notabilis</name>
    <dbReference type="NCBI Taxonomy" id="981085"/>
    <lineage>
        <taxon>Eukaryota</taxon>
        <taxon>Viridiplantae</taxon>
        <taxon>Streptophyta</taxon>
        <taxon>Embryophyta</taxon>
        <taxon>Tracheophyta</taxon>
        <taxon>Spermatophyta</taxon>
        <taxon>Magnoliopsida</taxon>
        <taxon>eudicotyledons</taxon>
        <taxon>Gunneridae</taxon>
        <taxon>Pentapetalae</taxon>
        <taxon>rosids</taxon>
        <taxon>fabids</taxon>
        <taxon>Rosales</taxon>
        <taxon>Moraceae</taxon>
        <taxon>Moreae</taxon>
        <taxon>Morus</taxon>
    </lineage>
</organism>
<name>W9RFU4_9ROSA</name>
<protein>
    <recommendedName>
        <fullName evidence="6">Pentatricopeptide repeat-containing protein</fullName>
    </recommendedName>
</protein>